<evidence type="ECO:0000313" key="10">
    <source>
        <dbReference type="Proteomes" id="UP001642464"/>
    </source>
</evidence>
<keyword evidence="2" id="KW-0662">Pyridine nucleotide biosynthesis</keyword>
<proteinExistence type="inferred from homology"/>
<dbReference type="EC" id="3.5.1.19" evidence="6"/>
<evidence type="ECO:0000256" key="5">
    <source>
        <dbReference type="ARBA" id="ARBA00037900"/>
    </source>
</evidence>
<dbReference type="Gene3D" id="3.40.50.850">
    <property type="entry name" value="Isochorismatase-like"/>
    <property type="match status" value="1"/>
</dbReference>
<dbReference type="InterPro" id="IPR036380">
    <property type="entry name" value="Isochorismatase-like_sf"/>
</dbReference>
<dbReference type="Proteomes" id="UP001642464">
    <property type="component" value="Unassembled WGS sequence"/>
</dbReference>
<dbReference type="InterPro" id="IPR052347">
    <property type="entry name" value="Isochorismatase_Nicotinamidase"/>
</dbReference>
<accession>A0ABP0KIP9</accession>
<gene>
    <name evidence="9" type="ORF">SCF082_LOCUS17390</name>
</gene>
<dbReference type="Pfam" id="PF00857">
    <property type="entry name" value="Isochorismatase"/>
    <property type="match status" value="1"/>
</dbReference>
<evidence type="ECO:0000256" key="7">
    <source>
        <dbReference type="ARBA" id="ARBA00043224"/>
    </source>
</evidence>
<sequence>MERLACGRVEDLTNSEISKEKLLEAIFSEKVDASKQISRFAEKKTLSGVDPPSAVELIPYSHSFQLLATRTRVDELEGTIHALDATMLPRDPNERLKRLFEVQSHWRLPWEGQEKPKVAKDPLAGRGEKGVSKPQGLARGFLLDSGSTKEAPAGSSPAPAAASKVKKAWPIQQRSWSCLLCINGHGVARDDAQAVVWMRPAAEQLEAMQKLGCRGLISIQPLFSETEMTQRVAEWRMHADQCPLFAEYLLLAEEAGWGELVDTAETKIGGGDVLIVVDMQNDFVEVDQLNPHGGAFAVAEGSSISPQIVQLMKHFARRGGDVVLTRDYHPKKHCSFLSQKGPFPEHCVQGTTGSFFYEPIGACISKLRSGDAHYMDEVLRIIQSWAFVVLRTRLLDAFGVWHLEGAAFHFLTQVRIAFKGFHEAVDSFSAFRYPDTPNSWERIAHSEVEEEKLHGCSLSAWTGAVLLDSSNQAVDPNAPPDVMSVYRRDPLNEWLKHRGVERVFVCGLALDYCVLDTALNGKKMGFRLGM</sequence>
<comment type="pathway">
    <text evidence="5">Cofactor biosynthesis; nicotinate biosynthesis; nicotinate from nicotinamide: step 1/1.</text>
</comment>
<evidence type="ECO:0000256" key="1">
    <source>
        <dbReference type="ARBA" id="ARBA00006336"/>
    </source>
</evidence>
<comment type="similarity">
    <text evidence="1">Belongs to the isochorismatase family.</text>
</comment>
<evidence type="ECO:0000259" key="8">
    <source>
        <dbReference type="Pfam" id="PF00857"/>
    </source>
</evidence>
<reference evidence="9 10" key="1">
    <citation type="submission" date="2024-02" db="EMBL/GenBank/DDBJ databases">
        <authorList>
            <person name="Chen Y."/>
            <person name="Shah S."/>
            <person name="Dougan E. K."/>
            <person name="Thang M."/>
            <person name="Chan C."/>
        </authorList>
    </citation>
    <scope>NUCLEOTIDE SEQUENCE [LARGE SCALE GENOMIC DNA]</scope>
</reference>
<evidence type="ECO:0000256" key="4">
    <source>
        <dbReference type="ARBA" id="ARBA00022801"/>
    </source>
</evidence>
<keyword evidence="10" id="KW-1185">Reference proteome</keyword>
<comment type="caution">
    <text evidence="9">The sequence shown here is derived from an EMBL/GenBank/DDBJ whole genome shotgun (WGS) entry which is preliminary data.</text>
</comment>
<protein>
    <recommendedName>
        <fullName evidence="6">nicotinamidase</fullName>
        <ecNumber evidence="6">3.5.1.19</ecNumber>
    </recommendedName>
    <alternativeName>
        <fullName evidence="7">Nicotinamide deamidase</fullName>
    </alternativeName>
</protein>
<evidence type="ECO:0000256" key="3">
    <source>
        <dbReference type="ARBA" id="ARBA00022723"/>
    </source>
</evidence>
<dbReference type="PANTHER" id="PTHR11080">
    <property type="entry name" value="PYRAZINAMIDASE/NICOTINAMIDASE"/>
    <property type="match status" value="1"/>
</dbReference>
<dbReference type="PANTHER" id="PTHR11080:SF2">
    <property type="entry name" value="LD05707P"/>
    <property type="match status" value="1"/>
</dbReference>
<feature type="domain" description="Isochorismatase-like" evidence="8">
    <location>
        <begin position="273"/>
        <end position="357"/>
    </location>
</feature>
<dbReference type="EMBL" id="CAXAMM010011447">
    <property type="protein sequence ID" value="CAK9026195.1"/>
    <property type="molecule type" value="Genomic_DNA"/>
</dbReference>
<keyword evidence="4" id="KW-0378">Hydrolase</keyword>
<evidence type="ECO:0000256" key="2">
    <source>
        <dbReference type="ARBA" id="ARBA00022642"/>
    </source>
</evidence>
<keyword evidence="3" id="KW-0479">Metal-binding</keyword>
<evidence type="ECO:0000256" key="6">
    <source>
        <dbReference type="ARBA" id="ARBA00039017"/>
    </source>
</evidence>
<name>A0ABP0KIP9_9DINO</name>
<dbReference type="SUPFAM" id="SSF52499">
    <property type="entry name" value="Isochorismatase-like hydrolases"/>
    <property type="match status" value="2"/>
</dbReference>
<dbReference type="InterPro" id="IPR000868">
    <property type="entry name" value="Isochorismatase-like_dom"/>
</dbReference>
<evidence type="ECO:0000313" key="9">
    <source>
        <dbReference type="EMBL" id="CAK9026195.1"/>
    </source>
</evidence>
<organism evidence="9 10">
    <name type="scientific">Durusdinium trenchii</name>
    <dbReference type="NCBI Taxonomy" id="1381693"/>
    <lineage>
        <taxon>Eukaryota</taxon>
        <taxon>Sar</taxon>
        <taxon>Alveolata</taxon>
        <taxon>Dinophyceae</taxon>
        <taxon>Suessiales</taxon>
        <taxon>Symbiodiniaceae</taxon>
        <taxon>Durusdinium</taxon>
    </lineage>
</organism>